<dbReference type="Proteomes" id="UP000287166">
    <property type="component" value="Unassembled WGS sequence"/>
</dbReference>
<dbReference type="OrthoDB" id="408373at2759"/>
<evidence type="ECO:0000313" key="2">
    <source>
        <dbReference type="Proteomes" id="UP000287166"/>
    </source>
</evidence>
<reference evidence="1 2" key="1">
    <citation type="journal article" date="2018" name="Sci. Rep.">
        <title>Genome sequence of the cauliflower mushroom Sparassis crispa (Hanabiratake) and its association with beneficial usage.</title>
        <authorList>
            <person name="Kiyama R."/>
            <person name="Furutani Y."/>
            <person name="Kawaguchi K."/>
            <person name="Nakanishi T."/>
        </authorList>
    </citation>
    <scope>NUCLEOTIDE SEQUENCE [LARGE SCALE GENOMIC DNA]</scope>
</reference>
<sequence>MAADIIYVLDAENVAPGRAVAVGYDCTYRIANYYAEPFLGFAFLSASLAMSFSGSCPRSADRIIDEHVGAMRFNTTSPRLIPQRTWRRPASSGHWSLQSERFRRYLTSRRL</sequence>
<accession>A0A401H4F4</accession>
<comment type="caution">
    <text evidence="1">The sequence shown here is derived from an EMBL/GenBank/DDBJ whole genome shotgun (WGS) entry which is preliminary data.</text>
</comment>
<gene>
    <name evidence="1" type="ORF">SCP_1502910</name>
</gene>
<organism evidence="1 2">
    <name type="scientific">Sparassis crispa</name>
    <dbReference type="NCBI Taxonomy" id="139825"/>
    <lineage>
        <taxon>Eukaryota</taxon>
        <taxon>Fungi</taxon>
        <taxon>Dikarya</taxon>
        <taxon>Basidiomycota</taxon>
        <taxon>Agaricomycotina</taxon>
        <taxon>Agaricomycetes</taxon>
        <taxon>Polyporales</taxon>
        <taxon>Sparassidaceae</taxon>
        <taxon>Sparassis</taxon>
    </lineage>
</organism>
<proteinExistence type="predicted"/>
<dbReference type="RefSeq" id="XP_027620196.1">
    <property type="nucleotide sequence ID" value="XM_027764395.1"/>
</dbReference>
<keyword evidence="2" id="KW-1185">Reference proteome</keyword>
<name>A0A401H4F4_9APHY</name>
<dbReference type="InParanoid" id="A0A401H4F4"/>
<dbReference type="EMBL" id="BFAD01000015">
    <property type="protein sequence ID" value="GBE89283.1"/>
    <property type="molecule type" value="Genomic_DNA"/>
</dbReference>
<dbReference type="GeneID" id="38786200"/>
<dbReference type="AlphaFoldDB" id="A0A401H4F4"/>
<evidence type="ECO:0000313" key="1">
    <source>
        <dbReference type="EMBL" id="GBE89283.1"/>
    </source>
</evidence>
<protein>
    <submittedName>
        <fullName evidence="1">Uncharacterized protein</fullName>
    </submittedName>
</protein>